<feature type="compositionally biased region" description="Basic and acidic residues" evidence="5">
    <location>
        <begin position="15"/>
        <end position="36"/>
    </location>
</feature>
<evidence type="ECO:0000256" key="3">
    <source>
        <dbReference type="ARBA" id="ARBA00023125"/>
    </source>
</evidence>
<dbReference type="GO" id="GO:0005634">
    <property type="term" value="C:nucleus"/>
    <property type="evidence" value="ECO:0007669"/>
    <property type="project" value="UniProtKB-SubCell"/>
</dbReference>
<keyword evidence="7" id="KW-1185">Reference proteome</keyword>
<dbReference type="GO" id="GO:0003677">
    <property type="term" value="F:DNA binding"/>
    <property type="evidence" value="ECO:0007669"/>
    <property type="project" value="UniProtKB-KW"/>
</dbReference>
<dbReference type="PANTHER" id="PTHR46261:SF18">
    <property type="entry name" value="DNA-BINDING PROTEIN MNB1B"/>
    <property type="match status" value="1"/>
</dbReference>
<dbReference type="PANTHER" id="PTHR46261">
    <property type="entry name" value="HIGH MOBILITY GROUP B PROTEIN 4-RELATED"/>
    <property type="match status" value="1"/>
</dbReference>
<comment type="caution">
    <text evidence="6">The sequence shown here is derived from an EMBL/GenBank/DDBJ whole genome shotgun (WGS) entry which is preliminary data.</text>
</comment>
<keyword evidence="4" id="KW-0539">Nucleus</keyword>
<evidence type="ECO:0000256" key="2">
    <source>
        <dbReference type="ARBA" id="ARBA00008774"/>
    </source>
</evidence>
<gene>
    <name evidence="6" type="ORF">CTI12_AA178960</name>
</gene>
<feature type="region of interest" description="Disordered" evidence="5">
    <location>
        <begin position="1"/>
        <end position="81"/>
    </location>
</feature>
<evidence type="ECO:0000256" key="1">
    <source>
        <dbReference type="ARBA" id="ARBA00004123"/>
    </source>
</evidence>
<accession>A0A2U1P5U2</accession>
<evidence type="ECO:0000313" key="6">
    <source>
        <dbReference type="EMBL" id="PWA81112.1"/>
    </source>
</evidence>
<feature type="compositionally biased region" description="Basic and acidic residues" evidence="5">
    <location>
        <begin position="43"/>
        <end position="81"/>
    </location>
</feature>
<comment type="similarity">
    <text evidence="2">Belongs to the HMGB family.</text>
</comment>
<dbReference type="Proteomes" id="UP000245207">
    <property type="component" value="Unassembled WGS sequence"/>
</dbReference>
<organism evidence="6 7">
    <name type="scientific">Artemisia annua</name>
    <name type="common">Sweet wormwood</name>
    <dbReference type="NCBI Taxonomy" id="35608"/>
    <lineage>
        <taxon>Eukaryota</taxon>
        <taxon>Viridiplantae</taxon>
        <taxon>Streptophyta</taxon>
        <taxon>Embryophyta</taxon>
        <taxon>Tracheophyta</taxon>
        <taxon>Spermatophyta</taxon>
        <taxon>Magnoliopsida</taxon>
        <taxon>eudicotyledons</taxon>
        <taxon>Gunneridae</taxon>
        <taxon>Pentapetalae</taxon>
        <taxon>asterids</taxon>
        <taxon>campanulids</taxon>
        <taxon>Asterales</taxon>
        <taxon>Asteraceae</taxon>
        <taxon>Asteroideae</taxon>
        <taxon>Anthemideae</taxon>
        <taxon>Artemisiinae</taxon>
        <taxon>Artemisia</taxon>
    </lineage>
</organism>
<name>A0A2U1P5U2_ARTAN</name>
<proteinExistence type="inferred from homology"/>
<evidence type="ECO:0000256" key="5">
    <source>
        <dbReference type="SAM" id="MobiDB-lite"/>
    </source>
</evidence>
<comment type="subcellular location">
    <subcellularLocation>
        <location evidence="1">Nucleus</location>
    </subcellularLocation>
</comment>
<evidence type="ECO:0000256" key="4">
    <source>
        <dbReference type="ARBA" id="ARBA00023242"/>
    </source>
</evidence>
<reference evidence="6 7" key="1">
    <citation type="journal article" date="2018" name="Mol. Plant">
        <title>The genome of Artemisia annua provides insight into the evolution of Asteraceae family and artemisinin biosynthesis.</title>
        <authorList>
            <person name="Shen Q."/>
            <person name="Zhang L."/>
            <person name="Liao Z."/>
            <person name="Wang S."/>
            <person name="Yan T."/>
            <person name="Shi P."/>
            <person name="Liu M."/>
            <person name="Fu X."/>
            <person name="Pan Q."/>
            <person name="Wang Y."/>
            <person name="Lv Z."/>
            <person name="Lu X."/>
            <person name="Zhang F."/>
            <person name="Jiang W."/>
            <person name="Ma Y."/>
            <person name="Chen M."/>
            <person name="Hao X."/>
            <person name="Li L."/>
            <person name="Tang Y."/>
            <person name="Lv G."/>
            <person name="Zhou Y."/>
            <person name="Sun X."/>
            <person name="Brodelius P.E."/>
            <person name="Rose J.K.C."/>
            <person name="Tang K."/>
        </authorList>
    </citation>
    <scope>NUCLEOTIDE SEQUENCE [LARGE SCALE GENOMIC DNA]</scope>
    <source>
        <strain evidence="7">cv. Huhao1</strain>
        <tissue evidence="6">Leaf</tissue>
    </source>
</reference>
<dbReference type="AlphaFoldDB" id="A0A2U1P5U2"/>
<keyword evidence="3" id="KW-0238">DNA-binding</keyword>
<evidence type="ECO:0000313" key="7">
    <source>
        <dbReference type="Proteomes" id="UP000245207"/>
    </source>
</evidence>
<protein>
    <submittedName>
        <fullName evidence="6">High mobility group box domain-containing protein</fullName>
    </submittedName>
</protein>
<dbReference type="InterPro" id="IPR031061">
    <property type="entry name" value="HMGB_plant"/>
</dbReference>
<feature type="compositionally biased region" description="Polar residues" evidence="5">
    <location>
        <begin position="1"/>
        <end position="11"/>
    </location>
</feature>
<sequence>MLNADVTNSVTGEGRMIKDKAPYVAKADKRRKESEKSIAAYNKKQDAGRKGEGEAEDFDRSKLEVNDEEHKSEIRGGTKVKSEITLLLEEKQ</sequence>
<dbReference type="EMBL" id="PKPP01001632">
    <property type="protein sequence ID" value="PWA81112.1"/>
    <property type="molecule type" value="Genomic_DNA"/>
</dbReference>